<dbReference type="InterPro" id="IPR040079">
    <property type="entry name" value="Glutathione_S-Trfase"/>
</dbReference>
<protein>
    <recommendedName>
        <fullName evidence="5">Glutathione S-transferase</fullName>
    </recommendedName>
</protein>
<feature type="domain" description="GST C-terminal" evidence="2">
    <location>
        <begin position="86"/>
        <end position="214"/>
    </location>
</feature>
<reference evidence="3 4" key="1">
    <citation type="journal article" date="2015" name="Genome Biol. Evol.">
        <title>Comparative Genomics of a Bacterivorous Green Alga Reveals Evolutionary Causalities and Consequences of Phago-Mixotrophic Mode of Nutrition.</title>
        <authorList>
            <person name="Burns J.A."/>
            <person name="Paasch A."/>
            <person name="Narechania A."/>
            <person name="Kim E."/>
        </authorList>
    </citation>
    <scope>NUCLEOTIDE SEQUENCE [LARGE SCALE GENOMIC DNA]</scope>
    <source>
        <strain evidence="3 4">PLY_AMNH</strain>
    </source>
</reference>
<comment type="caution">
    <text evidence="3">The sequence shown here is derived from an EMBL/GenBank/DDBJ whole genome shotgun (WGS) entry which is preliminary data.</text>
</comment>
<name>A0AAE0FB82_9CHLO</name>
<dbReference type="InterPro" id="IPR036282">
    <property type="entry name" value="Glutathione-S-Trfase_C_sf"/>
</dbReference>
<dbReference type="EMBL" id="LGRX02021596">
    <property type="protein sequence ID" value="KAK3256507.1"/>
    <property type="molecule type" value="Genomic_DNA"/>
</dbReference>
<evidence type="ECO:0000313" key="3">
    <source>
        <dbReference type="EMBL" id="KAK3256507.1"/>
    </source>
</evidence>
<dbReference type="PROSITE" id="PS50405">
    <property type="entry name" value="GST_CTER"/>
    <property type="match status" value="1"/>
</dbReference>
<feature type="domain" description="GST N-terminal" evidence="1">
    <location>
        <begin position="1"/>
        <end position="79"/>
    </location>
</feature>
<dbReference type="Proteomes" id="UP001190700">
    <property type="component" value="Unassembled WGS sequence"/>
</dbReference>
<sequence>MAYTLKYFGIPALGEPIRLVLHLGGLDWKDERMQFADWGPIKPTTKWGQCPLLTTPDGKEMTQSKAILRYLSKIVEVEGNKLYPDDALAAFEVDEMIDVFEDLRLKLVPTFKISDPEEKSAARAALFAAEGECTMLLQKIEKFCGEKFVVAGQLTMADIWVYFFLNFLRSGFWDGLPVDYLGAYPKLTAVVDNVAALPQVKEYYAGAEASKGPMYKVFDP</sequence>
<dbReference type="InterPro" id="IPR010987">
    <property type="entry name" value="Glutathione-S-Trfase_C-like"/>
</dbReference>
<dbReference type="SFLD" id="SFLDG01205">
    <property type="entry name" value="AMPS.1"/>
    <property type="match status" value="1"/>
</dbReference>
<dbReference type="Gene3D" id="1.20.1050.10">
    <property type="match status" value="1"/>
</dbReference>
<dbReference type="SFLD" id="SFLDG00363">
    <property type="entry name" value="AMPS_(cytGST):_Alpha-__Mu-__Pi"/>
    <property type="match status" value="1"/>
</dbReference>
<proteinExistence type="predicted"/>
<dbReference type="InterPro" id="IPR004045">
    <property type="entry name" value="Glutathione_S-Trfase_N"/>
</dbReference>
<dbReference type="Gene3D" id="3.40.30.10">
    <property type="entry name" value="Glutaredoxin"/>
    <property type="match status" value="1"/>
</dbReference>
<dbReference type="InterPro" id="IPR004046">
    <property type="entry name" value="GST_C"/>
</dbReference>
<evidence type="ECO:0008006" key="5">
    <source>
        <dbReference type="Google" id="ProtNLM"/>
    </source>
</evidence>
<dbReference type="SUPFAM" id="SSF52833">
    <property type="entry name" value="Thioredoxin-like"/>
    <property type="match status" value="1"/>
</dbReference>
<dbReference type="SUPFAM" id="SSF47616">
    <property type="entry name" value="GST C-terminal domain-like"/>
    <property type="match status" value="1"/>
</dbReference>
<dbReference type="GO" id="GO:0006749">
    <property type="term" value="P:glutathione metabolic process"/>
    <property type="evidence" value="ECO:0007669"/>
    <property type="project" value="TreeGrafter"/>
</dbReference>
<accession>A0AAE0FB82</accession>
<gene>
    <name evidence="3" type="ORF">CYMTET_34365</name>
</gene>
<evidence type="ECO:0000313" key="4">
    <source>
        <dbReference type="Proteomes" id="UP001190700"/>
    </source>
</evidence>
<dbReference type="CDD" id="cd03039">
    <property type="entry name" value="GST_N_Sigma_like"/>
    <property type="match status" value="1"/>
</dbReference>
<dbReference type="Pfam" id="PF02798">
    <property type="entry name" value="GST_N"/>
    <property type="match status" value="1"/>
</dbReference>
<keyword evidence="4" id="KW-1185">Reference proteome</keyword>
<organism evidence="3 4">
    <name type="scientific">Cymbomonas tetramitiformis</name>
    <dbReference type="NCBI Taxonomy" id="36881"/>
    <lineage>
        <taxon>Eukaryota</taxon>
        <taxon>Viridiplantae</taxon>
        <taxon>Chlorophyta</taxon>
        <taxon>Pyramimonadophyceae</taxon>
        <taxon>Pyramimonadales</taxon>
        <taxon>Pyramimonadaceae</taxon>
        <taxon>Cymbomonas</taxon>
    </lineage>
</organism>
<dbReference type="Pfam" id="PF14497">
    <property type="entry name" value="GST_C_3"/>
    <property type="match status" value="1"/>
</dbReference>
<dbReference type="PANTHER" id="PTHR11571">
    <property type="entry name" value="GLUTATHIONE S-TRANSFERASE"/>
    <property type="match status" value="1"/>
</dbReference>
<evidence type="ECO:0000259" key="2">
    <source>
        <dbReference type="PROSITE" id="PS50405"/>
    </source>
</evidence>
<evidence type="ECO:0000259" key="1">
    <source>
        <dbReference type="PROSITE" id="PS50404"/>
    </source>
</evidence>
<dbReference type="InterPro" id="IPR050213">
    <property type="entry name" value="GST_superfamily"/>
</dbReference>
<dbReference type="GO" id="GO:0004364">
    <property type="term" value="F:glutathione transferase activity"/>
    <property type="evidence" value="ECO:0007669"/>
    <property type="project" value="TreeGrafter"/>
</dbReference>
<dbReference type="PROSITE" id="PS50404">
    <property type="entry name" value="GST_NTER"/>
    <property type="match status" value="1"/>
</dbReference>
<dbReference type="AlphaFoldDB" id="A0AAE0FB82"/>
<dbReference type="InterPro" id="IPR036249">
    <property type="entry name" value="Thioredoxin-like_sf"/>
</dbReference>
<dbReference type="SFLD" id="SFLDS00019">
    <property type="entry name" value="Glutathione_Transferase_(cytos"/>
    <property type="match status" value="1"/>
</dbReference>